<evidence type="ECO:0000313" key="3">
    <source>
        <dbReference type="Proteomes" id="UP000499080"/>
    </source>
</evidence>
<gene>
    <name evidence="2" type="ORF">AVEN_268926_1</name>
</gene>
<evidence type="ECO:0000256" key="1">
    <source>
        <dbReference type="SAM" id="MobiDB-lite"/>
    </source>
</evidence>
<dbReference type="AlphaFoldDB" id="A0A4Y2THZ9"/>
<name>A0A4Y2THZ9_ARAVE</name>
<feature type="compositionally biased region" description="Acidic residues" evidence="1">
    <location>
        <begin position="157"/>
        <end position="175"/>
    </location>
</feature>
<keyword evidence="3" id="KW-1185">Reference proteome</keyword>
<dbReference type="EMBL" id="BGPR01028837">
    <property type="protein sequence ID" value="GBO00263.1"/>
    <property type="molecule type" value="Genomic_DNA"/>
</dbReference>
<reference evidence="2 3" key="1">
    <citation type="journal article" date="2019" name="Sci. Rep.">
        <title>Orb-weaving spider Araneus ventricosus genome elucidates the spidroin gene catalogue.</title>
        <authorList>
            <person name="Kono N."/>
            <person name="Nakamura H."/>
            <person name="Ohtoshi R."/>
            <person name="Moran D.A.P."/>
            <person name="Shinohara A."/>
            <person name="Yoshida Y."/>
            <person name="Fujiwara M."/>
            <person name="Mori M."/>
            <person name="Tomita M."/>
            <person name="Arakawa K."/>
        </authorList>
    </citation>
    <scope>NUCLEOTIDE SEQUENCE [LARGE SCALE GENOMIC DNA]</scope>
</reference>
<evidence type="ECO:0000313" key="2">
    <source>
        <dbReference type="EMBL" id="GBO00263.1"/>
    </source>
</evidence>
<dbReference type="OrthoDB" id="6611988at2759"/>
<comment type="caution">
    <text evidence="2">The sequence shown here is derived from an EMBL/GenBank/DDBJ whole genome shotgun (WGS) entry which is preliminary data.</text>
</comment>
<protein>
    <submittedName>
        <fullName evidence="2">Uncharacterized protein</fullName>
    </submittedName>
</protein>
<accession>A0A4Y2THZ9</accession>
<dbReference type="Proteomes" id="UP000499080">
    <property type="component" value="Unassembled WGS sequence"/>
</dbReference>
<organism evidence="2 3">
    <name type="scientific">Araneus ventricosus</name>
    <name type="common">Orbweaver spider</name>
    <name type="synonym">Epeira ventricosa</name>
    <dbReference type="NCBI Taxonomy" id="182803"/>
    <lineage>
        <taxon>Eukaryota</taxon>
        <taxon>Metazoa</taxon>
        <taxon>Ecdysozoa</taxon>
        <taxon>Arthropoda</taxon>
        <taxon>Chelicerata</taxon>
        <taxon>Arachnida</taxon>
        <taxon>Araneae</taxon>
        <taxon>Araneomorphae</taxon>
        <taxon>Entelegynae</taxon>
        <taxon>Araneoidea</taxon>
        <taxon>Araneidae</taxon>
        <taxon>Araneus</taxon>
    </lineage>
</organism>
<feature type="region of interest" description="Disordered" evidence="1">
    <location>
        <begin position="151"/>
        <end position="175"/>
    </location>
</feature>
<proteinExistence type="predicted"/>
<sequence>MEKKLSDLESLPDLFSDTGNEIDFVHSTSRESSDDSFIQSLRIQERDQTPKKAKKIVANPMKWKCNARKIALQTGKSYISKRRKNVPERRVKTLINCNLQCEFKCGATISDTGHSDIHDSYYSLGTATVKRHFLISTPCLLLTAKPKRLRTEQRVEAEDDDWMEDEDEADNEKEK</sequence>